<dbReference type="Pfam" id="PF06057">
    <property type="entry name" value="VirJ"/>
    <property type="match status" value="1"/>
</dbReference>
<gene>
    <name evidence="2" type="ORF">FHS82_003864</name>
</gene>
<comment type="caution">
    <text evidence="2">The sequence shown here is derived from an EMBL/GenBank/DDBJ whole genome shotgun (WGS) entry which is preliminary data.</text>
</comment>
<evidence type="ECO:0000259" key="1">
    <source>
        <dbReference type="Pfam" id="PF06057"/>
    </source>
</evidence>
<dbReference type="Gene3D" id="3.40.50.1820">
    <property type="entry name" value="alpha/beta hydrolase"/>
    <property type="match status" value="1"/>
</dbReference>
<dbReference type="RefSeq" id="WP_166955950.1">
    <property type="nucleotide sequence ID" value="NZ_JAASQI010000012.1"/>
</dbReference>
<evidence type="ECO:0000313" key="3">
    <source>
        <dbReference type="Proteomes" id="UP001429580"/>
    </source>
</evidence>
<dbReference type="EMBL" id="JAASQI010000012">
    <property type="protein sequence ID" value="NIJ60001.1"/>
    <property type="molecule type" value="Genomic_DNA"/>
</dbReference>
<dbReference type="SUPFAM" id="SSF53474">
    <property type="entry name" value="alpha/beta-Hydrolases"/>
    <property type="match status" value="1"/>
</dbReference>
<reference evidence="2 3" key="1">
    <citation type="submission" date="2020-03" db="EMBL/GenBank/DDBJ databases">
        <title>Genomic Encyclopedia of Type Strains, Phase IV (KMG-IV): sequencing the most valuable type-strain genomes for metagenomic binning, comparative biology and taxonomic classification.</title>
        <authorList>
            <person name="Goeker M."/>
        </authorList>
    </citation>
    <scope>NUCLEOTIDE SEQUENCE [LARGE SCALE GENOMIC DNA]</scope>
    <source>
        <strain evidence="2 3">DSM 103870</strain>
    </source>
</reference>
<accession>A0ABX0V4G4</accession>
<organism evidence="2 3">
    <name type="scientific">Pseudochelatococcus lubricantis</name>
    <dbReference type="NCBI Taxonomy" id="1538102"/>
    <lineage>
        <taxon>Bacteria</taxon>
        <taxon>Pseudomonadati</taxon>
        <taxon>Pseudomonadota</taxon>
        <taxon>Alphaproteobacteria</taxon>
        <taxon>Hyphomicrobiales</taxon>
        <taxon>Chelatococcaceae</taxon>
        <taxon>Pseudochelatococcus</taxon>
    </lineage>
</organism>
<dbReference type="PIRSF" id="PIRSF029063">
    <property type="entry name" value="IV_sec_VirJ"/>
    <property type="match status" value="1"/>
</dbReference>
<dbReference type="InterPro" id="IPR011225">
    <property type="entry name" value="IV_sec_VirJ"/>
</dbReference>
<keyword evidence="3" id="KW-1185">Reference proteome</keyword>
<feature type="domain" description="Bacterial virulence" evidence="1">
    <location>
        <begin position="275"/>
        <end position="464"/>
    </location>
</feature>
<name>A0ABX0V4G4_9HYPH</name>
<evidence type="ECO:0000313" key="2">
    <source>
        <dbReference type="EMBL" id="NIJ60001.1"/>
    </source>
</evidence>
<dbReference type="InterPro" id="IPR010333">
    <property type="entry name" value="VirJ"/>
</dbReference>
<sequence length="473" mass="49987">MKSIVLFRILASLVAAGMLAIGVVLFGSSILSHILPPRLTVSEIDTATFGKVSVTRPEVDVRGLAVLVTDAASASARDDDVQALARAGLITVTLDFDDVRARLAAAPADNECHYVSDDLKDLAREIEKDLGLRRYFYPIIIGRGEGAAFAYVAAAQAPVNTLAGGISVGFQPVIRADRTYCFDTPLTSAGDGLFALPPPRTPLPDAWRVIAPESDRRRIEDFQSALDDARFIPAGDDDAVRSAIVDNALKLGGGGDRGASGLPVSVIEPEGKANALAIIVSGDGGWRDIDREIGEWLAQRGVAVVGLDSLRYFWAKRDPRELAADLGLLFDHYGRAFGVNRYVLAGFSFGADVIPGAWPSMTKAVKDNVALVSLLSLGLTADYEVTLEGFISAGTSSGAPIPPLLAGLPLDRTQCIYGKEDADSGDTSCTAAELGPAQRVPLEGGHHFDGDYAHLAELIWQRLQPAGQGAAAP</sequence>
<dbReference type="Proteomes" id="UP001429580">
    <property type="component" value="Unassembled WGS sequence"/>
</dbReference>
<dbReference type="InterPro" id="IPR029058">
    <property type="entry name" value="AB_hydrolase_fold"/>
</dbReference>
<protein>
    <submittedName>
        <fullName evidence="2">Type IV secretory pathway VirJ component</fullName>
    </submittedName>
</protein>
<proteinExistence type="predicted"/>